<evidence type="ECO:0000256" key="1">
    <source>
        <dbReference type="SAM" id="MobiDB-lite"/>
    </source>
</evidence>
<evidence type="ECO:0000313" key="3">
    <source>
        <dbReference type="Proteomes" id="UP001595776"/>
    </source>
</evidence>
<sequence length="261" mass="28377">MDNNTLAIYIHELRNQCLHAQASFDLFNQAVMNQAANGVLYGGQMVLMPSSQISLLLWPTRARARGRGEALRKALQLPEKHPLNDRRLAELWERADEKVEEWIGNTKGRQVIFDFVGDPAQIGDGNTPEECIYRAYNPNTHTFYYRGVGYNLQAVAKALSDVGGRVNAVYRQLFPEHAKAEDEARAKAMEAQQAAAAAQQPSAAPQAAEAPAANDVAPEPIDLSGGEAEAEAKPAKKAAPKKKPAAKKPAPKKKAAAKKAD</sequence>
<gene>
    <name evidence="2" type="ORF">ACFO5Q_13855</name>
</gene>
<reference evidence="3" key="1">
    <citation type="journal article" date="2019" name="Int. J. Syst. Evol. Microbiol.">
        <title>The Global Catalogue of Microorganisms (GCM) 10K type strain sequencing project: providing services to taxonomists for standard genome sequencing and annotation.</title>
        <authorList>
            <consortium name="The Broad Institute Genomics Platform"/>
            <consortium name="The Broad Institute Genome Sequencing Center for Infectious Disease"/>
            <person name="Wu L."/>
            <person name="Ma J."/>
        </authorList>
    </citation>
    <scope>NUCLEOTIDE SEQUENCE [LARGE SCALE GENOMIC DNA]</scope>
    <source>
        <strain evidence="3">CGMCC 1.15304</strain>
    </source>
</reference>
<dbReference type="EMBL" id="JBHSCR010000014">
    <property type="protein sequence ID" value="MFC4348933.1"/>
    <property type="molecule type" value="Genomic_DNA"/>
</dbReference>
<protein>
    <submittedName>
        <fullName evidence="2">Uncharacterized protein</fullName>
    </submittedName>
</protein>
<comment type="caution">
    <text evidence="2">The sequence shown here is derived from an EMBL/GenBank/DDBJ whole genome shotgun (WGS) entry which is preliminary data.</text>
</comment>
<keyword evidence="3" id="KW-1185">Reference proteome</keyword>
<organism evidence="2 3">
    <name type="scientific">Kordiimonas lipolytica</name>
    <dbReference type="NCBI Taxonomy" id="1662421"/>
    <lineage>
        <taxon>Bacteria</taxon>
        <taxon>Pseudomonadati</taxon>
        <taxon>Pseudomonadota</taxon>
        <taxon>Alphaproteobacteria</taxon>
        <taxon>Kordiimonadales</taxon>
        <taxon>Kordiimonadaceae</taxon>
        <taxon>Kordiimonas</taxon>
    </lineage>
</organism>
<feature type="compositionally biased region" description="Low complexity" evidence="1">
    <location>
        <begin position="189"/>
        <end position="220"/>
    </location>
</feature>
<dbReference type="RefSeq" id="WP_068143614.1">
    <property type="nucleotide sequence ID" value="NZ_JBHSCR010000014.1"/>
</dbReference>
<name>A0ABV8UDV8_9PROT</name>
<dbReference type="Proteomes" id="UP001595776">
    <property type="component" value="Unassembled WGS sequence"/>
</dbReference>
<feature type="region of interest" description="Disordered" evidence="1">
    <location>
        <begin position="181"/>
        <end position="261"/>
    </location>
</feature>
<feature type="compositionally biased region" description="Basic residues" evidence="1">
    <location>
        <begin position="235"/>
        <end position="261"/>
    </location>
</feature>
<evidence type="ECO:0000313" key="2">
    <source>
        <dbReference type="EMBL" id="MFC4348933.1"/>
    </source>
</evidence>
<proteinExistence type="predicted"/>
<accession>A0ABV8UDV8</accession>